<dbReference type="AlphaFoldDB" id="A0A7J6WYA2"/>
<keyword evidence="3" id="KW-0269">Exonuclease</keyword>
<evidence type="ECO:0000313" key="4">
    <source>
        <dbReference type="Proteomes" id="UP000554482"/>
    </source>
</evidence>
<dbReference type="EMBL" id="JABWDY010008826">
    <property type="protein sequence ID" value="KAF5201897.1"/>
    <property type="molecule type" value="Genomic_DNA"/>
</dbReference>
<keyword evidence="4" id="KW-1185">Reference proteome</keyword>
<sequence length="512" mass="59086">MNTHQRWSSLLKTPPPSAGSEVLEFEEPKFEGNCLMLYDEMLETGAKEWEHNVVGFFLDKKLPFTVVKETVQRRWKLKGEMDTALDGDMYYFTFHNEEDNASVLDEGPFFMAGKLFISQSWTRDIEENKASVHNVPMKTKSGRELEVQLEYPWKPLICTRCQVFGHTDNNCRKKPVEGQQQKKMGEEAWKQIQSRSEGMHNSNNNNRGNRINIGGETTNGGRYGKKNTWKQAPRQQTQQTGNIAIVSSNKFTCLDVEKRIAKVVDEEIQKIIEIDENEEDEEPNQISKNGKGKETDIEPTTSSTKQGSDVEISNNEVTESENNSKSMEETKESDDYTQEANSDDEGLEEVGLLETKVKSRNTAMVQRRINDWEGVNNNNQDPRGRIWVLWDPCVMRANENVGGRRVNQGELNDFNKCLDYCGLDDLKATGAVFTWSNKQENHERILCKLHRCFINNIWNQQMQYAEANFISQGVSDHTPIVLKWPKGDDRARAPFRFYNHWIEQPEFMEIVK</sequence>
<evidence type="ECO:0000259" key="2">
    <source>
        <dbReference type="Pfam" id="PF14111"/>
    </source>
</evidence>
<protein>
    <submittedName>
        <fullName evidence="3">Endonuclease/exonuclease/phosphatase</fullName>
    </submittedName>
</protein>
<dbReference type="Proteomes" id="UP000554482">
    <property type="component" value="Unassembled WGS sequence"/>
</dbReference>
<evidence type="ECO:0000313" key="3">
    <source>
        <dbReference type="EMBL" id="KAF5201897.1"/>
    </source>
</evidence>
<feature type="domain" description="DUF4283" evidence="2">
    <location>
        <begin position="46"/>
        <end position="124"/>
    </location>
</feature>
<feature type="compositionally biased region" description="Low complexity" evidence="1">
    <location>
        <begin position="203"/>
        <end position="215"/>
    </location>
</feature>
<comment type="caution">
    <text evidence="3">The sequence shown here is derived from an EMBL/GenBank/DDBJ whole genome shotgun (WGS) entry which is preliminary data.</text>
</comment>
<keyword evidence="3" id="KW-0540">Nuclease</keyword>
<proteinExistence type="predicted"/>
<feature type="compositionally biased region" description="Acidic residues" evidence="1">
    <location>
        <begin position="274"/>
        <end position="283"/>
    </location>
</feature>
<dbReference type="PANTHER" id="PTHR33710">
    <property type="entry name" value="BNAC02G09200D PROTEIN"/>
    <property type="match status" value="1"/>
</dbReference>
<feature type="region of interest" description="Disordered" evidence="1">
    <location>
        <begin position="274"/>
        <end position="352"/>
    </location>
</feature>
<feature type="compositionally biased region" description="Polar residues" evidence="1">
    <location>
        <begin position="298"/>
        <end position="307"/>
    </location>
</feature>
<keyword evidence="3" id="KW-0255">Endonuclease</keyword>
<feature type="compositionally biased region" description="Acidic residues" evidence="1">
    <location>
        <begin position="335"/>
        <end position="348"/>
    </location>
</feature>
<evidence type="ECO:0000256" key="1">
    <source>
        <dbReference type="SAM" id="MobiDB-lite"/>
    </source>
</evidence>
<keyword evidence="3" id="KW-0378">Hydrolase</keyword>
<accession>A0A7J6WYA2</accession>
<name>A0A7J6WYA2_THATH</name>
<dbReference type="Pfam" id="PF14111">
    <property type="entry name" value="DUF4283"/>
    <property type="match status" value="1"/>
</dbReference>
<gene>
    <name evidence="3" type="ORF">FRX31_008516</name>
</gene>
<feature type="compositionally biased region" description="Low complexity" evidence="1">
    <location>
        <begin position="311"/>
        <end position="325"/>
    </location>
</feature>
<dbReference type="GO" id="GO:0004519">
    <property type="term" value="F:endonuclease activity"/>
    <property type="evidence" value="ECO:0007669"/>
    <property type="project" value="UniProtKB-KW"/>
</dbReference>
<reference evidence="3 4" key="1">
    <citation type="submission" date="2020-06" db="EMBL/GenBank/DDBJ databases">
        <title>Transcriptomic and genomic resources for Thalictrum thalictroides and T. hernandezii: Facilitating candidate gene discovery in an emerging model plant lineage.</title>
        <authorList>
            <person name="Arias T."/>
            <person name="Riano-Pachon D.M."/>
            <person name="Di Stilio V.S."/>
        </authorList>
    </citation>
    <scope>NUCLEOTIDE SEQUENCE [LARGE SCALE GENOMIC DNA]</scope>
    <source>
        <strain evidence="4">cv. WT478/WT964</strain>
        <tissue evidence="3">Leaves</tissue>
    </source>
</reference>
<dbReference type="PANTHER" id="PTHR33710:SF64">
    <property type="entry name" value="ENDONUCLEASE_EXONUCLEASE_PHOSPHATASE DOMAIN-CONTAINING PROTEIN"/>
    <property type="match status" value="1"/>
</dbReference>
<dbReference type="InterPro" id="IPR025558">
    <property type="entry name" value="DUF4283"/>
</dbReference>
<organism evidence="3 4">
    <name type="scientific">Thalictrum thalictroides</name>
    <name type="common">Rue-anemone</name>
    <name type="synonym">Anemone thalictroides</name>
    <dbReference type="NCBI Taxonomy" id="46969"/>
    <lineage>
        <taxon>Eukaryota</taxon>
        <taxon>Viridiplantae</taxon>
        <taxon>Streptophyta</taxon>
        <taxon>Embryophyta</taxon>
        <taxon>Tracheophyta</taxon>
        <taxon>Spermatophyta</taxon>
        <taxon>Magnoliopsida</taxon>
        <taxon>Ranunculales</taxon>
        <taxon>Ranunculaceae</taxon>
        <taxon>Thalictroideae</taxon>
        <taxon>Thalictrum</taxon>
    </lineage>
</organism>
<dbReference type="GO" id="GO:0004527">
    <property type="term" value="F:exonuclease activity"/>
    <property type="evidence" value="ECO:0007669"/>
    <property type="project" value="UniProtKB-KW"/>
</dbReference>
<feature type="region of interest" description="Disordered" evidence="1">
    <location>
        <begin position="197"/>
        <end position="237"/>
    </location>
</feature>
<dbReference type="OrthoDB" id="1748181at2759"/>